<evidence type="ECO:0000259" key="2">
    <source>
        <dbReference type="PROSITE" id="PS51707"/>
    </source>
</evidence>
<reference evidence="3 4" key="1">
    <citation type="journal article" date="2014" name="Genome Announc.">
        <title>Draft Genome Sequences of Marine Flavobacterium Nonlabens Strains NR17, NR24, NR27, NR32, NR33, and Ara13.</title>
        <authorList>
            <person name="Nakanishi M."/>
            <person name="Meirelles P."/>
            <person name="Suzuki R."/>
            <person name="Takatani N."/>
            <person name="Mino S."/>
            <person name="Suda W."/>
            <person name="Oshima K."/>
            <person name="Hattori M."/>
            <person name="Ohkuma M."/>
            <person name="Hosokawa M."/>
            <person name="Miyashita K."/>
            <person name="Thompson F.L."/>
            <person name="Niwa A."/>
            <person name="Sawabe T."/>
            <person name="Sawabe T."/>
        </authorList>
    </citation>
    <scope>NUCLEOTIDE SEQUENCE [LARGE SCALE GENOMIC DNA]</scope>
    <source>
        <strain evidence="4">JCM19296</strain>
    </source>
</reference>
<protein>
    <recommendedName>
        <fullName evidence="2">CYTH domain-containing protein</fullName>
    </recommendedName>
</protein>
<dbReference type="InterPro" id="IPR023577">
    <property type="entry name" value="CYTH_domain"/>
</dbReference>
<dbReference type="AlphaFoldDB" id="A0A081D816"/>
<dbReference type="CDD" id="cd07891">
    <property type="entry name" value="CYTH-like_CthTTM-like_1"/>
    <property type="match status" value="1"/>
</dbReference>
<name>A0A081D816_NONUL</name>
<dbReference type="EMBL" id="BBLG01000001">
    <property type="protein sequence ID" value="GAK75062.1"/>
    <property type="molecule type" value="Genomic_DNA"/>
</dbReference>
<evidence type="ECO:0000313" key="4">
    <source>
        <dbReference type="Proteomes" id="UP000028980"/>
    </source>
</evidence>
<dbReference type="PIRSF" id="PIRSF016487">
    <property type="entry name" value="CYTH_UCP016487"/>
    <property type="match status" value="1"/>
</dbReference>
<evidence type="ECO:0000313" key="3">
    <source>
        <dbReference type="EMBL" id="GAK75062.1"/>
    </source>
</evidence>
<gene>
    <name evidence="3" type="ORF">JCM19296_640</name>
</gene>
<dbReference type="InterPro" id="IPR033469">
    <property type="entry name" value="CYTH-like_dom_sf"/>
</dbReference>
<dbReference type="Gene3D" id="2.40.320.10">
    <property type="entry name" value="Hypothetical Protein Pfu-838710-001"/>
    <property type="match status" value="1"/>
</dbReference>
<proteinExistence type="predicted"/>
<dbReference type="InterPro" id="IPR012042">
    <property type="entry name" value="NeuTTM/CthTTM-like"/>
</dbReference>
<organism evidence="3 4">
    <name type="scientific">Nonlabens ulvanivorans</name>
    <name type="common">Persicivirga ulvanivorans</name>
    <dbReference type="NCBI Taxonomy" id="906888"/>
    <lineage>
        <taxon>Bacteria</taxon>
        <taxon>Pseudomonadati</taxon>
        <taxon>Bacteroidota</taxon>
        <taxon>Flavobacteriia</taxon>
        <taxon>Flavobacteriales</taxon>
        <taxon>Flavobacteriaceae</taxon>
        <taxon>Nonlabens</taxon>
    </lineage>
</organism>
<accession>A0A081D816</accession>
<dbReference type="PANTHER" id="PTHR40114:SF1">
    <property type="entry name" value="SLR0698 PROTEIN"/>
    <property type="match status" value="1"/>
</dbReference>
<feature type="domain" description="CYTH" evidence="2">
    <location>
        <begin position="1"/>
        <end position="148"/>
    </location>
</feature>
<dbReference type="Pfam" id="PF01928">
    <property type="entry name" value="CYTH"/>
    <property type="match status" value="1"/>
</dbReference>
<dbReference type="PANTHER" id="PTHR40114">
    <property type="entry name" value="SLR0698 PROTEIN"/>
    <property type="match status" value="1"/>
</dbReference>
<dbReference type="SMART" id="SM01118">
    <property type="entry name" value="CYTH"/>
    <property type="match status" value="1"/>
</dbReference>
<dbReference type="Proteomes" id="UP000028980">
    <property type="component" value="Unassembled WGS sequence"/>
</dbReference>
<comment type="caution">
    <text evidence="3">The sequence shown here is derived from an EMBL/GenBank/DDBJ whole genome shotgun (WGS) entry which is preliminary data.</text>
</comment>
<evidence type="ECO:0000256" key="1">
    <source>
        <dbReference type="PIRSR" id="PIRSR016487-1"/>
    </source>
</evidence>
<dbReference type="PROSITE" id="PS51707">
    <property type="entry name" value="CYTH"/>
    <property type="match status" value="1"/>
</dbReference>
<feature type="active site" description="Proton acceptor" evidence="1">
    <location>
        <position position="28"/>
    </location>
</feature>
<dbReference type="SUPFAM" id="SSF55154">
    <property type="entry name" value="CYTH-like phosphatases"/>
    <property type="match status" value="1"/>
</dbReference>
<sequence length="154" mass="17952">MLEIERKYLVKNTDFLNELKGKRITQGYLSTDPARTVRVRIKGTQGFITIKGMSTDSGLTRYEWEKEITIVEAEELLELALPGVIDKTRYEIAIENHTWEIDIFHGANKGLIIAEIELQTEEETFTLPQWIDKEVTGDTRYYNSYLSEKPFSEW</sequence>